<keyword evidence="1" id="KW-0812">Transmembrane</keyword>
<sequence>MNAVALYRIIQPPCWESLAPDEGLLAVTTTVSSCRICPLREVEQSARVTQRQHAKHVRLYSEHKRGQLTIFTIIILAAWLLSKSCGTALVHYIYIAEYDYGLQTK</sequence>
<keyword evidence="4" id="KW-1185">Reference proteome</keyword>
<evidence type="ECO:0000313" key="3">
    <source>
        <dbReference type="EMBL" id="CAL6035209.1"/>
    </source>
</evidence>
<comment type="caution">
    <text evidence="2">The sequence shown here is derived from an EMBL/GenBank/DDBJ whole genome shotgun (WGS) entry which is preliminary data.</text>
</comment>
<evidence type="ECO:0000256" key="1">
    <source>
        <dbReference type="SAM" id="Phobius"/>
    </source>
</evidence>
<keyword evidence="1" id="KW-1133">Transmembrane helix</keyword>
<accession>A0AA86UPP9</accession>
<proteinExistence type="predicted"/>
<feature type="transmembrane region" description="Helical" evidence="1">
    <location>
        <begin position="68"/>
        <end position="95"/>
    </location>
</feature>
<organism evidence="2">
    <name type="scientific">Hexamita inflata</name>
    <dbReference type="NCBI Taxonomy" id="28002"/>
    <lineage>
        <taxon>Eukaryota</taxon>
        <taxon>Metamonada</taxon>
        <taxon>Diplomonadida</taxon>
        <taxon>Hexamitidae</taxon>
        <taxon>Hexamitinae</taxon>
        <taxon>Hexamita</taxon>
    </lineage>
</organism>
<name>A0AA86UPP9_9EUKA</name>
<reference evidence="3 4" key="2">
    <citation type="submission" date="2024-07" db="EMBL/GenBank/DDBJ databases">
        <authorList>
            <person name="Akdeniz Z."/>
        </authorList>
    </citation>
    <scope>NUCLEOTIDE SEQUENCE [LARGE SCALE GENOMIC DNA]</scope>
</reference>
<dbReference type="Proteomes" id="UP001642409">
    <property type="component" value="Unassembled WGS sequence"/>
</dbReference>
<gene>
    <name evidence="3" type="ORF">HINF_LOCUS35821</name>
    <name evidence="2" type="ORF">HINF_LOCUS54435</name>
</gene>
<evidence type="ECO:0000313" key="2">
    <source>
        <dbReference type="EMBL" id="CAI9966790.1"/>
    </source>
</evidence>
<dbReference type="EMBL" id="CAXDID020000130">
    <property type="protein sequence ID" value="CAL6035209.1"/>
    <property type="molecule type" value="Genomic_DNA"/>
</dbReference>
<keyword evidence="1" id="KW-0472">Membrane</keyword>
<evidence type="ECO:0000313" key="4">
    <source>
        <dbReference type="Proteomes" id="UP001642409"/>
    </source>
</evidence>
<reference evidence="2" key="1">
    <citation type="submission" date="2023-06" db="EMBL/GenBank/DDBJ databases">
        <authorList>
            <person name="Kurt Z."/>
        </authorList>
    </citation>
    <scope>NUCLEOTIDE SEQUENCE</scope>
</reference>
<dbReference type="EMBL" id="CATOUU010001009">
    <property type="protein sequence ID" value="CAI9966790.1"/>
    <property type="molecule type" value="Genomic_DNA"/>
</dbReference>
<dbReference type="AlphaFoldDB" id="A0AA86UPP9"/>
<protein>
    <submittedName>
        <fullName evidence="3">Hypothetical_protein</fullName>
    </submittedName>
</protein>